<feature type="chain" id="PRO_5031302148" evidence="1">
    <location>
        <begin position="25"/>
        <end position="154"/>
    </location>
</feature>
<accession>A0A7Y7UPS3</accession>
<evidence type="ECO:0000313" key="4">
    <source>
        <dbReference type="EMBL" id="NVP30149.1"/>
    </source>
</evidence>
<keyword evidence="1" id="KW-0732">Signal</keyword>
<gene>
    <name evidence="3" type="ORF">HKX05_08955</name>
    <name evidence="4" type="ORF">HLV41_03750</name>
</gene>
<dbReference type="GeneID" id="78486917"/>
<dbReference type="EMBL" id="JABEOV010000012">
    <property type="protein sequence ID" value="NNG53480.1"/>
    <property type="molecule type" value="Genomic_DNA"/>
</dbReference>
<dbReference type="EMBL" id="JABYQV010000002">
    <property type="protein sequence ID" value="NVP30149.1"/>
    <property type="molecule type" value="Genomic_DNA"/>
</dbReference>
<feature type="domain" description="DUF3828" evidence="2">
    <location>
        <begin position="39"/>
        <end position="152"/>
    </location>
</feature>
<dbReference type="AlphaFoldDB" id="A0A7Y7UPS3"/>
<dbReference type="Gene3D" id="3.10.450.50">
    <property type="match status" value="1"/>
</dbReference>
<comment type="caution">
    <text evidence="4">The sequence shown here is derived from an EMBL/GenBank/DDBJ whole genome shotgun (WGS) entry which is preliminary data.</text>
</comment>
<organism evidence="4 5">
    <name type="scientific">Sphingomonas sanguinis</name>
    <dbReference type="NCBI Taxonomy" id="33051"/>
    <lineage>
        <taxon>Bacteria</taxon>
        <taxon>Pseudomonadati</taxon>
        <taxon>Pseudomonadota</taxon>
        <taxon>Alphaproteobacteria</taxon>
        <taxon>Sphingomonadales</taxon>
        <taxon>Sphingomonadaceae</taxon>
        <taxon>Sphingomonas</taxon>
    </lineage>
</organism>
<name>A0A7Y7UPS3_9SPHN</name>
<protein>
    <submittedName>
        <fullName evidence="4">DUF3828 domain-containing protein</fullName>
    </submittedName>
</protein>
<evidence type="ECO:0000313" key="6">
    <source>
        <dbReference type="Proteomes" id="UP000557656"/>
    </source>
</evidence>
<dbReference type="Proteomes" id="UP000557656">
    <property type="component" value="Unassembled WGS sequence"/>
</dbReference>
<sequence>MKPGIRTIALACLASAMVIGNLPADATAMAVTAPRLKAPDAVARDFYTWYVGLMAHDKEPTDEPQVYARYVSKSLRASIARQIASPDGMEADYFVKAQDYMDSWIGHVASTPAMVRGNTARTVVTLGSGAKPWRLSVQLAKEDGGWKIASVSRR</sequence>
<dbReference type="RefSeq" id="WP_082795066.1">
    <property type="nucleotide sequence ID" value="NZ_JABEOV010000012.1"/>
</dbReference>
<evidence type="ECO:0000313" key="3">
    <source>
        <dbReference type="EMBL" id="NNG53480.1"/>
    </source>
</evidence>
<reference evidence="5 6" key="1">
    <citation type="submission" date="2020-05" db="EMBL/GenBank/DDBJ databases">
        <title>Draft Genome Sequences of Sphingomonas sp. Isolated from the International Space Station.</title>
        <authorList>
            <person name="Bijlani S."/>
            <person name="Singh N.K."/>
            <person name="Mason C.E."/>
            <person name="Wang C.C."/>
            <person name="Venkateswaran K."/>
        </authorList>
    </citation>
    <scope>NUCLEOTIDE SEQUENCE [LARGE SCALE GENOMIC DNA]</scope>
    <source>
        <strain evidence="3 6">IIF7SW-B5</strain>
        <strain evidence="4">ISS-IIF7SWP</strain>
    </source>
</reference>
<feature type="signal peptide" evidence="1">
    <location>
        <begin position="1"/>
        <end position="24"/>
    </location>
</feature>
<proteinExistence type="predicted"/>
<dbReference type="Proteomes" id="UP000531581">
    <property type="component" value="Unassembled WGS sequence"/>
</dbReference>
<dbReference type="InterPro" id="IPR024289">
    <property type="entry name" value="DUF3828"/>
</dbReference>
<keyword evidence="6" id="KW-1185">Reference proteome</keyword>
<evidence type="ECO:0000256" key="1">
    <source>
        <dbReference type="SAM" id="SignalP"/>
    </source>
</evidence>
<evidence type="ECO:0000259" key="2">
    <source>
        <dbReference type="Pfam" id="PF12883"/>
    </source>
</evidence>
<dbReference type="Pfam" id="PF12883">
    <property type="entry name" value="DUF3828"/>
    <property type="match status" value="1"/>
</dbReference>
<evidence type="ECO:0000313" key="5">
    <source>
        <dbReference type="Proteomes" id="UP000531581"/>
    </source>
</evidence>